<dbReference type="Proteomes" id="UP000175829">
    <property type="component" value="Unassembled WGS sequence"/>
</dbReference>
<organism evidence="1 2">
    <name type="scientific">Streptomyces qinglanensis</name>
    <dbReference type="NCBI Taxonomy" id="943816"/>
    <lineage>
        <taxon>Bacteria</taxon>
        <taxon>Bacillati</taxon>
        <taxon>Actinomycetota</taxon>
        <taxon>Actinomycetes</taxon>
        <taxon>Kitasatosporales</taxon>
        <taxon>Streptomycetaceae</taxon>
        <taxon>Streptomyces</taxon>
    </lineage>
</organism>
<proteinExistence type="predicted"/>
<dbReference type="AlphaFoldDB" id="A0A1E7K592"/>
<evidence type="ECO:0000313" key="1">
    <source>
        <dbReference type="EMBL" id="OEU99102.1"/>
    </source>
</evidence>
<dbReference type="EMBL" id="LJGV01000022">
    <property type="protein sequence ID" value="OEU99102.1"/>
    <property type="molecule type" value="Genomic_DNA"/>
</dbReference>
<comment type="caution">
    <text evidence="1">The sequence shown here is derived from an EMBL/GenBank/DDBJ whole genome shotgun (WGS) entry which is preliminary data.</text>
</comment>
<protein>
    <submittedName>
        <fullName evidence="1">Uncharacterized protein</fullName>
    </submittedName>
</protein>
<evidence type="ECO:0000313" key="2">
    <source>
        <dbReference type="Proteomes" id="UP000175829"/>
    </source>
</evidence>
<gene>
    <name evidence="1" type="ORF">AN217_16225</name>
</gene>
<reference evidence="1 2" key="1">
    <citation type="journal article" date="2016" name="Front. Microbiol.">
        <title>Comparative Genomics Analysis of Streptomyces Species Reveals Their Adaptation to the Marine Environment and Their Diversity at the Genomic Level.</title>
        <authorList>
            <person name="Tian X."/>
            <person name="Zhang Z."/>
            <person name="Yang T."/>
            <person name="Chen M."/>
            <person name="Li J."/>
            <person name="Chen F."/>
            <person name="Yang J."/>
            <person name="Li W."/>
            <person name="Zhang B."/>
            <person name="Zhang Z."/>
            <person name="Wu J."/>
            <person name="Zhang C."/>
            <person name="Long L."/>
            <person name="Xiao J."/>
        </authorList>
    </citation>
    <scope>NUCLEOTIDE SEQUENCE [LARGE SCALE GENOMIC DNA]</scope>
    <source>
        <strain evidence="1 2">SCSIO M10379</strain>
    </source>
</reference>
<sequence>MSPLGDHVFHRGAGACVDEDGSDLLGSLRIQVSVAYVAAQGLALGGVGVLQGESDQDGGFAFPEWAVRESLVGSAVA</sequence>
<accession>A0A1E7K592</accession>
<name>A0A1E7K592_9ACTN</name>